<comment type="cofactor">
    <cofactor evidence="1 9">
        <name>pyridoxal 5'-phosphate</name>
        <dbReference type="ChEBI" id="CHEBI:597326"/>
    </cofactor>
</comment>
<keyword evidence="6" id="KW-0198">Cysteine biosynthesis</keyword>
<dbReference type="VEuPathDB" id="VectorBase:LDEU009945"/>
<dbReference type="PROSITE" id="PS00868">
    <property type="entry name" value="CYS_MET_METAB_PP"/>
    <property type="match status" value="1"/>
</dbReference>
<name>A0A443S3M5_9ACAR</name>
<dbReference type="GO" id="GO:0005737">
    <property type="term" value="C:cytoplasm"/>
    <property type="evidence" value="ECO:0007669"/>
    <property type="project" value="TreeGrafter"/>
</dbReference>
<dbReference type="CDD" id="cd00614">
    <property type="entry name" value="CGS_like"/>
    <property type="match status" value="1"/>
</dbReference>
<evidence type="ECO:0000256" key="8">
    <source>
        <dbReference type="PIRSR" id="PIRSR001434-2"/>
    </source>
</evidence>
<keyword evidence="11" id="KW-1185">Reference proteome</keyword>
<dbReference type="Proteomes" id="UP000288716">
    <property type="component" value="Unassembled WGS sequence"/>
</dbReference>
<reference evidence="10 11" key="1">
    <citation type="journal article" date="2018" name="Gigascience">
        <title>Genomes of trombidid mites reveal novel predicted allergens and laterally-transferred genes associated with secondary metabolism.</title>
        <authorList>
            <person name="Dong X."/>
            <person name="Chaisiri K."/>
            <person name="Xia D."/>
            <person name="Armstrong S.D."/>
            <person name="Fang Y."/>
            <person name="Donnelly M.J."/>
            <person name="Kadowaki T."/>
            <person name="McGarry J.W."/>
            <person name="Darby A.C."/>
            <person name="Makepeace B.L."/>
        </authorList>
    </citation>
    <scope>NUCLEOTIDE SEQUENCE [LARGE SCALE GENOMIC DNA]</scope>
    <source>
        <strain evidence="10">UoL-UT</strain>
    </source>
</reference>
<proteinExistence type="inferred from homology"/>
<organism evidence="10 11">
    <name type="scientific">Leptotrombidium deliense</name>
    <dbReference type="NCBI Taxonomy" id="299467"/>
    <lineage>
        <taxon>Eukaryota</taxon>
        <taxon>Metazoa</taxon>
        <taxon>Ecdysozoa</taxon>
        <taxon>Arthropoda</taxon>
        <taxon>Chelicerata</taxon>
        <taxon>Arachnida</taxon>
        <taxon>Acari</taxon>
        <taxon>Acariformes</taxon>
        <taxon>Trombidiformes</taxon>
        <taxon>Prostigmata</taxon>
        <taxon>Anystina</taxon>
        <taxon>Parasitengona</taxon>
        <taxon>Trombiculoidea</taxon>
        <taxon>Trombiculidae</taxon>
        <taxon>Leptotrombidium</taxon>
    </lineage>
</organism>
<feature type="modified residue" description="N6-(pyridoxal phosphate)lysine" evidence="8">
    <location>
        <position position="210"/>
    </location>
</feature>
<dbReference type="Pfam" id="PF01053">
    <property type="entry name" value="Cys_Met_Meta_PP"/>
    <property type="match status" value="1"/>
</dbReference>
<evidence type="ECO:0000313" key="10">
    <source>
        <dbReference type="EMBL" id="RWS22095.1"/>
    </source>
</evidence>
<dbReference type="SUPFAM" id="SSF53383">
    <property type="entry name" value="PLP-dependent transferases"/>
    <property type="match status" value="1"/>
</dbReference>
<dbReference type="OrthoDB" id="3512640at2759"/>
<dbReference type="Gene3D" id="3.40.640.10">
    <property type="entry name" value="Type I PLP-dependent aspartate aminotransferase-like (Major domain)"/>
    <property type="match status" value="1"/>
</dbReference>
<keyword evidence="5 8" id="KW-0663">Pyridoxal phosphate</keyword>
<comment type="similarity">
    <text evidence="3 9">Belongs to the trans-sulfuration enzymes family.</text>
</comment>
<dbReference type="AlphaFoldDB" id="A0A443S3M5"/>
<accession>A0A443S3M5</accession>
<dbReference type="InterPro" id="IPR015422">
    <property type="entry name" value="PyrdxlP-dep_Trfase_small"/>
</dbReference>
<dbReference type="PIRSF" id="PIRSF001434">
    <property type="entry name" value="CGS"/>
    <property type="match status" value="1"/>
</dbReference>
<dbReference type="FunFam" id="3.90.1150.10:FF:000008">
    <property type="entry name" value="Cystathionine gamma-synthase"/>
    <property type="match status" value="1"/>
</dbReference>
<dbReference type="InterPro" id="IPR000277">
    <property type="entry name" value="Cys/Met-Metab_PyrdxlP-dep_enz"/>
</dbReference>
<dbReference type="GO" id="GO:0019343">
    <property type="term" value="P:cysteine biosynthetic process via cystathionine"/>
    <property type="evidence" value="ECO:0007669"/>
    <property type="project" value="TreeGrafter"/>
</dbReference>
<evidence type="ECO:0000313" key="11">
    <source>
        <dbReference type="Proteomes" id="UP000288716"/>
    </source>
</evidence>
<evidence type="ECO:0000256" key="3">
    <source>
        <dbReference type="ARBA" id="ARBA00009077"/>
    </source>
</evidence>
<dbReference type="STRING" id="299467.A0A443S3M5"/>
<dbReference type="FunFam" id="3.40.640.10:FF:000009">
    <property type="entry name" value="Cystathionine gamma-synthase homolog"/>
    <property type="match status" value="1"/>
</dbReference>
<dbReference type="InterPro" id="IPR054542">
    <property type="entry name" value="Cys_met_metab_PP"/>
</dbReference>
<evidence type="ECO:0000256" key="9">
    <source>
        <dbReference type="RuleBase" id="RU362118"/>
    </source>
</evidence>
<gene>
    <name evidence="10" type="ORF">B4U80_02549</name>
</gene>
<dbReference type="InterPro" id="IPR015421">
    <property type="entry name" value="PyrdxlP-dep_Trfase_major"/>
</dbReference>
<sequence length="401" mass="44252">MNNTPEKDDHWTNYAFGTKAIHAGQDPKQWTSWAVIPPISLSTTFQQPAPAEPLEYEYSRSGNPTRKCLETALAALEGGKFGMVFSSGLATTLTITHLLKHGDHVVCGDDVYGGTNRYFRTCASQMGIDVTFVDATNTENVKKAFKENTRMVWMETPTNPTMKLCDIRAIADYVKTKPNVFLAVDNTFMSSYFQQPLALGADIVMHSLTKYMNGHSDVVMGAVVTNRSDLNETLKYLQNCTLGAVPSPFDCFLVNRGLKTLHVRMEQHMKNGLEVAHFLESHPAVKKVVHPGLKSHPQHELAMRQCSGFSGMVTFYIKGGLNEAKLFVKSLKVFTLAESLGGIESLVEIPAIMTHASVPVEQRKVLGIDDGLIRLSVGIENTKDVIDDLRQALEKVAKVSS</sequence>
<dbReference type="UniPathway" id="UPA00136">
    <property type="reaction ID" value="UER00202"/>
</dbReference>
<dbReference type="InterPro" id="IPR015424">
    <property type="entry name" value="PyrdxlP-dep_Trfase"/>
</dbReference>
<evidence type="ECO:0000256" key="4">
    <source>
        <dbReference type="ARBA" id="ARBA00012085"/>
    </source>
</evidence>
<dbReference type="GO" id="GO:0019346">
    <property type="term" value="P:transsulfuration"/>
    <property type="evidence" value="ECO:0007669"/>
    <property type="project" value="InterPro"/>
</dbReference>
<protein>
    <recommendedName>
        <fullName evidence="4">cystathionine gamma-lyase</fullName>
        <ecNumber evidence="4">4.4.1.1</ecNumber>
    </recommendedName>
    <alternativeName>
        <fullName evidence="7">Gamma-cystathionase</fullName>
    </alternativeName>
</protein>
<evidence type="ECO:0000256" key="1">
    <source>
        <dbReference type="ARBA" id="ARBA00001933"/>
    </source>
</evidence>
<comment type="caution">
    <text evidence="10">The sequence shown here is derived from an EMBL/GenBank/DDBJ whole genome shotgun (WGS) entry which is preliminary data.</text>
</comment>
<dbReference type="Gene3D" id="3.90.1150.10">
    <property type="entry name" value="Aspartate Aminotransferase, domain 1"/>
    <property type="match status" value="1"/>
</dbReference>
<keyword evidence="10" id="KW-0456">Lyase</keyword>
<dbReference type="EC" id="4.4.1.1" evidence="4"/>
<evidence type="ECO:0000256" key="7">
    <source>
        <dbReference type="ARBA" id="ARBA00029853"/>
    </source>
</evidence>
<evidence type="ECO:0000256" key="5">
    <source>
        <dbReference type="ARBA" id="ARBA00022898"/>
    </source>
</evidence>
<dbReference type="GO" id="GO:0030170">
    <property type="term" value="F:pyridoxal phosphate binding"/>
    <property type="evidence" value="ECO:0007669"/>
    <property type="project" value="InterPro"/>
</dbReference>
<dbReference type="GO" id="GO:0004123">
    <property type="term" value="F:cystathionine gamma-lyase activity"/>
    <property type="evidence" value="ECO:0007669"/>
    <property type="project" value="TreeGrafter"/>
</dbReference>
<dbReference type="PANTHER" id="PTHR11808">
    <property type="entry name" value="TRANS-SULFURATION ENZYME FAMILY MEMBER"/>
    <property type="match status" value="1"/>
</dbReference>
<keyword evidence="6" id="KW-0028">Amino-acid biosynthesis</keyword>
<comment type="pathway">
    <text evidence="2">Amino-acid biosynthesis; L-cysteine biosynthesis; L-cysteine from L-homocysteine and L-serine: step 2/2.</text>
</comment>
<evidence type="ECO:0000256" key="2">
    <source>
        <dbReference type="ARBA" id="ARBA00005038"/>
    </source>
</evidence>
<evidence type="ECO:0000256" key="6">
    <source>
        <dbReference type="ARBA" id="ARBA00023192"/>
    </source>
</evidence>
<dbReference type="EMBL" id="NCKV01009853">
    <property type="protein sequence ID" value="RWS22095.1"/>
    <property type="molecule type" value="Genomic_DNA"/>
</dbReference>
<dbReference type="PANTHER" id="PTHR11808:SF15">
    <property type="entry name" value="CYSTATHIONINE GAMMA-LYASE"/>
    <property type="match status" value="1"/>
</dbReference>